<comment type="caution">
    <text evidence="1">The sequence shown here is derived from an EMBL/GenBank/DDBJ whole genome shotgun (WGS) entry which is preliminary data.</text>
</comment>
<dbReference type="Proteomes" id="UP000298433">
    <property type="component" value="Unassembled WGS sequence"/>
</dbReference>
<dbReference type="OrthoDB" id="2643438at2"/>
<evidence type="ECO:0000313" key="1">
    <source>
        <dbReference type="EMBL" id="TFC77171.1"/>
    </source>
</evidence>
<protein>
    <submittedName>
        <fullName evidence="1">N-acetyltransferase</fullName>
    </submittedName>
</protein>
<accession>A0A4R8XKA0</accession>
<dbReference type="Pfam" id="PF00132">
    <property type="entry name" value="Hexapep"/>
    <property type="match status" value="1"/>
</dbReference>
<dbReference type="CDD" id="cd03358">
    <property type="entry name" value="LbH_WxcM_N_like"/>
    <property type="match status" value="1"/>
</dbReference>
<dbReference type="InterPro" id="IPR050179">
    <property type="entry name" value="Trans_hexapeptide_repeat"/>
</dbReference>
<keyword evidence="2" id="KW-1185">Reference proteome</keyword>
<dbReference type="AlphaFoldDB" id="A0A4R8XKA0"/>
<gene>
    <name evidence="1" type="ORF">E3T23_13595</name>
</gene>
<dbReference type="SUPFAM" id="SSF51161">
    <property type="entry name" value="Trimeric LpxA-like enzymes"/>
    <property type="match status" value="1"/>
</dbReference>
<reference evidence="1 2" key="1">
    <citation type="submission" date="2019-03" db="EMBL/GenBank/DDBJ databases">
        <title>Genomics of glacier-inhabiting Cryobacterium strains.</title>
        <authorList>
            <person name="Liu Q."/>
            <person name="Xin Y.-H."/>
        </authorList>
    </citation>
    <scope>NUCLEOTIDE SEQUENCE [LARGE SCALE GENOMIC DNA]</scope>
    <source>
        <strain evidence="1 2">TMT2-48-2</strain>
    </source>
</reference>
<evidence type="ECO:0000313" key="2">
    <source>
        <dbReference type="Proteomes" id="UP000298433"/>
    </source>
</evidence>
<dbReference type="PANTHER" id="PTHR43300">
    <property type="entry name" value="ACETYLTRANSFERASE"/>
    <property type="match status" value="1"/>
</dbReference>
<proteinExistence type="predicted"/>
<keyword evidence="1" id="KW-0808">Transferase</keyword>
<dbReference type="EMBL" id="SOGN01000059">
    <property type="protein sequence ID" value="TFC77171.1"/>
    <property type="molecule type" value="Genomic_DNA"/>
</dbReference>
<dbReference type="GO" id="GO:0016740">
    <property type="term" value="F:transferase activity"/>
    <property type="evidence" value="ECO:0007669"/>
    <property type="project" value="UniProtKB-KW"/>
</dbReference>
<organism evidence="1 2">
    <name type="scientific">Cryobacterium cheniae</name>
    <dbReference type="NCBI Taxonomy" id="1259262"/>
    <lineage>
        <taxon>Bacteria</taxon>
        <taxon>Bacillati</taxon>
        <taxon>Actinomycetota</taxon>
        <taxon>Actinomycetes</taxon>
        <taxon>Micrococcales</taxon>
        <taxon>Microbacteriaceae</taxon>
        <taxon>Cryobacterium</taxon>
    </lineage>
</organism>
<dbReference type="InterPro" id="IPR001451">
    <property type="entry name" value="Hexapep"/>
</dbReference>
<dbReference type="InterPro" id="IPR011004">
    <property type="entry name" value="Trimer_LpxA-like_sf"/>
</dbReference>
<dbReference type="PANTHER" id="PTHR43300:SF4">
    <property type="entry name" value="ACYL-[ACYL-CARRIER-PROTEIN]--UDP-N-ACETYLGLUCOSAMINE O-ACYLTRANSFERASE"/>
    <property type="match status" value="1"/>
</dbReference>
<sequence length="201" mass="21118">MMDVAASAPIDPSAIIDPTAVIGQGCTIRQLVQVREFARLGPECVLARGTYIGPGVVVGRHCTIQEYAVIYEPSLLEDGVFVGAAAVFTNNSHPRAVNPDGTPRATDDRDLVGVTVRTGATIGAHAVCIAPLTIGRWALVAAGAIVTENVPDYAQVVGVPARRTGWVGRSGLPLRAEGDGRFVCPVTGDEYTERDGLLTRN</sequence>
<dbReference type="Gene3D" id="2.160.10.10">
    <property type="entry name" value="Hexapeptide repeat proteins"/>
    <property type="match status" value="1"/>
</dbReference>
<name>A0A4R8XKA0_9MICO</name>